<gene>
    <name evidence="3" type="ORF">C7B77_21090</name>
</gene>
<feature type="signal peptide" evidence="2">
    <location>
        <begin position="1"/>
        <end position="22"/>
    </location>
</feature>
<dbReference type="RefSeq" id="WP_106309463.1">
    <property type="nucleotide sequence ID" value="NZ_PVWO01000344.1"/>
</dbReference>
<evidence type="ECO:0000256" key="2">
    <source>
        <dbReference type="SAM" id="SignalP"/>
    </source>
</evidence>
<evidence type="ECO:0000313" key="3">
    <source>
        <dbReference type="EMBL" id="PSB51868.1"/>
    </source>
</evidence>
<name>A0A2T1G3N7_9CYAN</name>
<feature type="region of interest" description="Disordered" evidence="1">
    <location>
        <begin position="43"/>
        <end position="67"/>
    </location>
</feature>
<sequence>MKLIILLATATLGIWIAQPVRAATTREVYNIAKSVTARIDVSQNGQSIDTHRTQFNPHCESQHHQHP</sequence>
<protein>
    <submittedName>
        <fullName evidence="3">Uncharacterized protein</fullName>
    </submittedName>
</protein>
<evidence type="ECO:0000256" key="1">
    <source>
        <dbReference type="SAM" id="MobiDB-lite"/>
    </source>
</evidence>
<dbReference type="Proteomes" id="UP000238937">
    <property type="component" value="Unassembled WGS sequence"/>
</dbReference>
<dbReference type="AlphaFoldDB" id="A0A2T1G3N7"/>
<evidence type="ECO:0000313" key="4">
    <source>
        <dbReference type="Proteomes" id="UP000238937"/>
    </source>
</evidence>
<accession>A0A2T1G3N7</accession>
<dbReference type="EMBL" id="PVWO01000344">
    <property type="protein sequence ID" value="PSB51868.1"/>
    <property type="molecule type" value="Genomic_DNA"/>
</dbReference>
<reference evidence="3 4" key="1">
    <citation type="submission" date="2018-03" db="EMBL/GenBank/DDBJ databases">
        <title>The ancient ancestry and fast evolution of plastids.</title>
        <authorList>
            <person name="Moore K.R."/>
            <person name="Magnabosco C."/>
            <person name="Momper L."/>
            <person name="Gold D.A."/>
            <person name="Bosak T."/>
            <person name="Fournier G.P."/>
        </authorList>
    </citation>
    <scope>NUCLEOTIDE SEQUENCE [LARGE SCALE GENOMIC DNA]</scope>
    <source>
        <strain evidence="3 4">CCALA 037</strain>
    </source>
</reference>
<comment type="caution">
    <text evidence="3">The sequence shown here is derived from an EMBL/GenBank/DDBJ whole genome shotgun (WGS) entry which is preliminary data.</text>
</comment>
<proteinExistence type="predicted"/>
<keyword evidence="2" id="KW-0732">Signal</keyword>
<feature type="chain" id="PRO_5015704103" evidence="2">
    <location>
        <begin position="23"/>
        <end position="67"/>
    </location>
</feature>
<feature type="compositionally biased region" description="Polar residues" evidence="1">
    <location>
        <begin position="43"/>
        <end position="56"/>
    </location>
</feature>
<keyword evidence="4" id="KW-1185">Reference proteome</keyword>
<organism evidence="3 4">
    <name type="scientific">Chamaesiphon polymorphus CCALA 037</name>
    <dbReference type="NCBI Taxonomy" id="2107692"/>
    <lineage>
        <taxon>Bacteria</taxon>
        <taxon>Bacillati</taxon>
        <taxon>Cyanobacteriota</taxon>
        <taxon>Cyanophyceae</taxon>
        <taxon>Gomontiellales</taxon>
        <taxon>Chamaesiphonaceae</taxon>
        <taxon>Chamaesiphon</taxon>
    </lineage>
</organism>